<feature type="transmembrane region" description="Helical" evidence="16">
    <location>
        <begin position="470"/>
        <end position="494"/>
    </location>
</feature>
<evidence type="ECO:0000256" key="15">
    <source>
        <dbReference type="ARBA" id="ARBA00023136"/>
    </source>
</evidence>
<feature type="transmembrane region" description="Helical" evidence="16">
    <location>
        <begin position="256"/>
        <end position="276"/>
    </location>
</feature>
<dbReference type="InterPro" id="IPR036412">
    <property type="entry name" value="HAD-like_sf"/>
</dbReference>
<gene>
    <name evidence="18" type="ORF">CATMQ487_39240</name>
</gene>
<feature type="transmembrane region" description="Helical" evidence="16">
    <location>
        <begin position="288"/>
        <end position="306"/>
    </location>
</feature>
<dbReference type="CDD" id="cd02094">
    <property type="entry name" value="P-type_ATPase_Cu-like"/>
    <property type="match status" value="1"/>
</dbReference>
<keyword evidence="8" id="KW-0187">Copper transport</keyword>
<dbReference type="Pfam" id="PF00122">
    <property type="entry name" value="E1-E2_ATPase"/>
    <property type="match status" value="1"/>
</dbReference>
<evidence type="ECO:0000313" key="19">
    <source>
        <dbReference type="Proteomes" id="UP001057498"/>
    </source>
</evidence>
<proteinExistence type="inferred from homology"/>
<keyword evidence="3" id="KW-0813">Transport</keyword>
<evidence type="ECO:0000256" key="11">
    <source>
        <dbReference type="ARBA" id="ARBA00022967"/>
    </source>
</evidence>
<dbReference type="InterPro" id="IPR018303">
    <property type="entry name" value="ATPase_P-typ_P_site"/>
</dbReference>
<dbReference type="InterPro" id="IPR027256">
    <property type="entry name" value="P-typ_ATPase_IB"/>
</dbReference>
<dbReference type="Gene3D" id="3.40.50.1000">
    <property type="entry name" value="HAD superfamily/HAD-like"/>
    <property type="match status" value="1"/>
</dbReference>
<dbReference type="PROSITE" id="PS50846">
    <property type="entry name" value="HMA_2"/>
    <property type="match status" value="2"/>
</dbReference>
<dbReference type="PRINTS" id="PR00119">
    <property type="entry name" value="CATATPASE"/>
</dbReference>
<keyword evidence="7 16" id="KW-0547">Nucleotide-binding</keyword>
<evidence type="ECO:0000256" key="14">
    <source>
        <dbReference type="ARBA" id="ARBA00023065"/>
    </source>
</evidence>
<feature type="transmembrane region" description="Helical" evidence="16">
    <location>
        <begin position="441"/>
        <end position="464"/>
    </location>
</feature>
<dbReference type="PROSITE" id="PS01047">
    <property type="entry name" value="HMA_1"/>
    <property type="match status" value="2"/>
</dbReference>
<evidence type="ECO:0000256" key="8">
    <source>
        <dbReference type="ARBA" id="ARBA00022796"/>
    </source>
</evidence>
<keyword evidence="4 16" id="KW-0812">Transmembrane</keyword>
<feature type="transmembrane region" description="Helical" evidence="16">
    <location>
        <begin position="226"/>
        <end position="244"/>
    </location>
</feature>
<keyword evidence="11" id="KW-1278">Translocase</keyword>
<dbReference type="NCBIfam" id="TIGR01525">
    <property type="entry name" value="ATPase-IB_hvy"/>
    <property type="match status" value="1"/>
</dbReference>
<evidence type="ECO:0000259" key="17">
    <source>
        <dbReference type="PROSITE" id="PS50846"/>
    </source>
</evidence>
<feature type="domain" description="HMA" evidence="17">
    <location>
        <begin position="96"/>
        <end position="162"/>
    </location>
</feature>
<dbReference type="Gene3D" id="3.40.1110.10">
    <property type="entry name" value="Calcium-transporting ATPase, cytoplasmic domain N"/>
    <property type="match status" value="1"/>
</dbReference>
<dbReference type="PANTHER" id="PTHR43520:SF8">
    <property type="entry name" value="P-TYPE CU(+) TRANSPORTER"/>
    <property type="match status" value="1"/>
</dbReference>
<evidence type="ECO:0000256" key="16">
    <source>
        <dbReference type="RuleBase" id="RU362081"/>
    </source>
</evidence>
<dbReference type="InterPro" id="IPR023299">
    <property type="entry name" value="ATPase_P-typ_cyto_dom_N"/>
</dbReference>
<evidence type="ECO:0000256" key="3">
    <source>
        <dbReference type="ARBA" id="ARBA00022448"/>
    </source>
</evidence>
<sequence length="861" mass="88628">MAMMPSPPPQTPAPAATTPVARTAAAAVQTWQLPVQGMSCATCATRIERALLKLDGVEAAAVNLATDSVTVQATRGLAPARLASAIEAAGYQVPQLELDVAVGGMTCASCVGRVERALRKLPGVLDAEVNLATEQAHVRLAAGSQDAAGVLAAIGKAGYEARLLGDAAPGTAGGTAPAGANLADRLGLAARLGEGPRVVIAALLAAPLALPMAGDLLGAHWMLPGWLQWLLATPVQFWLGARFYRAGWHALRAGTGNMDLLVAIGTSAAYGLSAWLLLRAEPGGMPHLYFESAAVVITLVMLGKWLEARARHRTVDAIHALRALAPETAHVRRPDGQEEDRPLAALRVGDVVVVRPGERVPVDGEVIEGASHVDESLLTGESLPVAREVGQRVTGGAVNGEGRLIVRTRAVGAETTLARIVRLVESAQAKKAPIQRLVDQVAAVFVPVVVGIAALTLLGSGWLLGDWTEALLRAVAVLVIACPCALGLATPAAIMVGTGVAARHGILIKDAQALELAHAVRTVAFDKTGTLTAGRPALVGFAAAPGVDEREALTWCATLQAGSEHPLARAVLAAARTQGLSTGTATELRAQAGRGVAGSVEQHALRLGSRRWMEELGVGLGLGQGRSEAAFAPLAGSAQAWQAAGHTLAWLADVSDAAAPRLLAALAFGDTVKPTARDAIAQLHALGVRTLLLSGDNHDAVQAVAREIGIDEVRAEVLPGDKAGVINALKAAATPGERVAMVGDGLNDAPALAAADVGLAITHTDGSGTDVAMQAAGITLMRGDPRAVADAIDISRRTTRKIRQNLFWAFFYNVIGIPLAALGFLSPVIAGAAMAASSISVLTNALMLARWRPRGQSARRA</sequence>
<name>A0ABM7YQW7_9BURK</name>
<evidence type="ECO:0000256" key="12">
    <source>
        <dbReference type="ARBA" id="ARBA00022989"/>
    </source>
</evidence>
<dbReference type="Gene3D" id="2.70.150.10">
    <property type="entry name" value="Calcium-transporting ATPase, cytoplasmic transduction domain A"/>
    <property type="match status" value="1"/>
</dbReference>
<keyword evidence="13" id="KW-0186">Copper</keyword>
<dbReference type="InterPro" id="IPR059000">
    <property type="entry name" value="ATPase_P-type_domA"/>
</dbReference>
<dbReference type="Proteomes" id="UP001057498">
    <property type="component" value="Chromosome"/>
</dbReference>
<dbReference type="Gene3D" id="3.30.70.100">
    <property type="match status" value="2"/>
</dbReference>
<dbReference type="InterPro" id="IPR023214">
    <property type="entry name" value="HAD_sf"/>
</dbReference>
<dbReference type="PANTHER" id="PTHR43520">
    <property type="entry name" value="ATP7, ISOFORM B"/>
    <property type="match status" value="1"/>
</dbReference>
<dbReference type="InterPro" id="IPR008250">
    <property type="entry name" value="ATPase_P-typ_transduc_dom_A_sf"/>
</dbReference>
<dbReference type="InterPro" id="IPR001757">
    <property type="entry name" value="P_typ_ATPase"/>
</dbReference>
<dbReference type="SFLD" id="SFLDG00002">
    <property type="entry name" value="C1.7:_P-type_atpase_like"/>
    <property type="match status" value="1"/>
</dbReference>
<dbReference type="Pfam" id="PF00702">
    <property type="entry name" value="Hydrolase"/>
    <property type="match status" value="1"/>
</dbReference>
<dbReference type="InterPro" id="IPR006122">
    <property type="entry name" value="HMA_Cu_ion-bd"/>
</dbReference>
<dbReference type="InterPro" id="IPR023298">
    <property type="entry name" value="ATPase_P-typ_TM_dom_sf"/>
</dbReference>
<evidence type="ECO:0000256" key="10">
    <source>
        <dbReference type="ARBA" id="ARBA00022842"/>
    </source>
</evidence>
<evidence type="ECO:0000313" key="18">
    <source>
        <dbReference type="EMBL" id="BDI06954.1"/>
    </source>
</evidence>
<keyword evidence="16" id="KW-1003">Cell membrane</keyword>
<keyword evidence="12 16" id="KW-1133">Transmembrane helix</keyword>
<dbReference type="PROSITE" id="PS00154">
    <property type="entry name" value="ATPASE_E1_E2"/>
    <property type="match status" value="1"/>
</dbReference>
<dbReference type="NCBIfam" id="TIGR00003">
    <property type="entry name" value="copper ion binding protein"/>
    <property type="match status" value="2"/>
</dbReference>
<keyword evidence="9 16" id="KW-0067">ATP-binding</keyword>
<keyword evidence="5 16" id="KW-0479">Metal-binding</keyword>
<dbReference type="SUPFAM" id="SSF56784">
    <property type="entry name" value="HAD-like"/>
    <property type="match status" value="1"/>
</dbReference>
<comment type="similarity">
    <text evidence="2 16">Belongs to the cation transport ATPase (P-type) (TC 3.A.3) family. Type IB subfamily.</text>
</comment>
<evidence type="ECO:0000256" key="6">
    <source>
        <dbReference type="ARBA" id="ARBA00022737"/>
    </source>
</evidence>
<feature type="domain" description="HMA" evidence="17">
    <location>
        <begin position="29"/>
        <end position="94"/>
    </location>
</feature>
<dbReference type="InterPro" id="IPR017969">
    <property type="entry name" value="Heavy-metal-associated_CS"/>
</dbReference>
<keyword evidence="15 16" id="KW-0472">Membrane</keyword>
<evidence type="ECO:0000256" key="13">
    <source>
        <dbReference type="ARBA" id="ARBA00023008"/>
    </source>
</evidence>
<feature type="transmembrane region" description="Helical" evidence="16">
    <location>
        <begin position="806"/>
        <end position="825"/>
    </location>
</feature>
<dbReference type="Pfam" id="PF00403">
    <property type="entry name" value="HMA"/>
    <property type="match status" value="2"/>
</dbReference>
<comment type="subcellular location">
    <subcellularLocation>
        <location evidence="16">Cell membrane</location>
    </subcellularLocation>
    <subcellularLocation>
        <location evidence="1">Endomembrane system</location>
        <topology evidence="1">Multi-pass membrane protein</topology>
    </subcellularLocation>
</comment>
<dbReference type="CDD" id="cd00371">
    <property type="entry name" value="HMA"/>
    <property type="match status" value="2"/>
</dbReference>
<dbReference type="SUPFAM" id="SSF55008">
    <property type="entry name" value="HMA, heavy metal-associated domain"/>
    <property type="match status" value="2"/>
</dbReference>
<keyword evidence="14" id="KW-0406">Ion transport</keyword>
<dbReference type="NCBIfam" id="TIGR01511">
    <property type="entry name" value="ATPase-IB1_Cu"/>
    <property type="match status" value="1"/>
</dbReference>
<keyword evidence="6" id="KW-0677">Repeat</keyword>
<reference evidence="18" key="1">
    <citation type="submission" date="2022-04" db="EMBL/GenBank/DDBJ databases">
        <title>Whole genome sequence of Sphaerotilus sp. FB-5.</title>
        <authorList>
            <person name="Takeda M."/>
            <person name="Narihara S."/>
            <person name="Akimoto M."/>
            <person name="Akimoto R."/>
            <person name="Nishiyashiki S."/>
            <person name="Murakami T."/>
        </authorList>
    </citation>
    <scope>NUCLEOTIDE SEQUENCE</scope>
    <source>
        <strain evidence="18">FB-5</strain>
    </source>
</reference>
<organism evidence="18 19">
    <name type="scientific">Sphaerotilus microaerophilus</name>
    <dbReference type="NCBI Taxonomy" id="2914710"/>
    <lineage>
        <taxon>Bacteria</taxon>
        <taxon>Pseudomonadati</taxon>
        <taxon>Pseudomonadota</taxon>
        <taxon>Betaproteobacteria</taxon>
        <taxon>Burkholderiales</taxon>
        <taxon>Sphaerotilaceae</taxon>
        <taxon>Sphaerotilus</taxon>
    </lineage>
</organism>
<dbReference type="SFLD" id="SFLDF00027">
    <property type="entry name" value="p-type_atpase"/>
    <property type="match status" value="1"/>
</dbReference>
<evidence type="ECO:0000256" key="7">
    <source>
        <dbReference type="ARBA" id="ARBA00022741"/>
    </source>
</evidence>
<dbReference type="SFLD" id="SFLDS00003">
    <property type="entry name" value="Haloacid_Dehalogenase"/>
    <property type="match status" value="1"/>
</dbReference>
<keyword evidence="10" id="KW-0460">Magnesium</keyword>
<feature type="transmembrane region" description="Helical" evidence="16">
    <location>
        <begin position="831"/>
        <end position="851"/>
    </location>
</feature>
<dbReference type="InterPro" id="IPR036163">
    <property type="entry name" value="HMA_dom_sf"/>
</dbReference>
<protein>
    <submittedName>
        <fullName evidence="18">Copper-transporting ATPase</fullName>
    </submittedName>
</protein>
<keyword evidence="19" id="KW-1185">Reference proteome</keyword>
<accession>A0ABM7YQW7</accession>
<evidence type="ECO:0000256" key="1">
    <source>
        <dbReference type="ARBA" id="ARBA00004127"/>
    </source>
</evidence>
<dbReference type="SUPFAM" id="SSF81665">
    <property type="entry name" value="Calcium ATPase, transmembrane domain M"/>
    <property type="match status" value="1"/>
</dbReference>
<dbReference type="InterPro" id="IPR044492">
    <property type="entry name" value="P_typ_ATPase_HD_dom"/>
</dbReference>
<evidence type="ECO:0000256" key="9">
    <source>
        <dbReference type="ARBA" id="ARBA00022840"/>
    </source>
</evidence>
<dbReference type="InterPro" id="IPR006121">
    <property type="entry name" value="HMA_dom"/>
</dbReference>
<dbReference type="EMBL" id="AP025730">
    <property type="protein sequence ID" value="BDI06954.1"/>
    <property type="molecule type" value="Genomic_DNA"/>
</dbReference>
<evidence type="ECO:0000256" key="2">
    <source>
        <dbReference type="ARBA" id="ARBA00006024"/>
    </source>
</evidence>
<evidence type="ECO:0000256" key="5">
    <source>
        <dbReference type="ARBA" id="ARBA00022723"/>
    </source>
</evidence>
<dbReference type="NCBIfam" id="TIGR01494">
    <property type="entry name" value="ATPase_P-type"/>
    <property type="match status" value="2"/>
</dbReference>
<evidence type="ECO:0000256" key="4">
    <source>
        <dbReference type="ARBA" id="ARBA00022692"/>
    </source>
</evidence>
<dbReference type="SUPFAM" id="SSF81653">
    <property type="entry name" value="Calcium ATPase, transduction domain A"/>
    <property type="match status" value="1"/>
</dbReference>